<reference evidence="6" key="2">
    <citation type="submission" date="2025-09" db="UniProtKB">
        <authorList>
            <consortium name="Ensembl"/>
        </authorList>
    </citation>
    <scope>IDENTIFICATION</scope>
</reference>
<dbReference type="InterPro" id="IPR025764">
    <property type="entry name" value="Cystatin_Fetuin_B"/>
</dbReference>
<accession>A0A8C5WYN4</accession>
<keyword evidence="7" id="KW-1185">Reference proteome</keyword>
<dbReference type="Ensembl" id="ENSLLTT00000023672.1">
    <property type="protein sequence ID" value="ENSLLTP00000022822.1"/>
    <property type="gene ID" value="ENSLLTG00000016926.1"/>
</dbReference>
<evidence type="ECO:0000256" key="4">
    <source>
        <dbReference type="SAM" id="MobiDB-lite"/>
    </source>
</evidence>
<dbReference type="InterPro" id="IPR000010">
    <property type="entry name" value="Cystatin_dom"/>
</dbReference>
<dbReference type="SMART" id="SM00043">
    <property type="entry name" value="CY"/>
    <property type="match status" value="1"/>
</dbReference>
<evidence type="ECO:0000256" key="1">
    <source>
        <dbReference type="ARBA" id="ARBA00022729"/>
    </source>
</evidence>
<proteinExistence type="predicted"/>
<keyword evidence="2" id="KW-1015">Disulfide bond</keyword>
<evidence type="ECO:0000256" key="3">
    <source>
        <dbReference type="ARBA" id="ARBA00023180"/>
    </source>
</evidence>
<dbReference type="Gene3D" id="3.10.450.10">
    <property type="match status" value="1"/>
</dbReference>
<feature type="region of interest" description="Disordered" evidence="4">
    <location>
        <begin position="126"/>
        <end position="152"/>
    </location>
</feature>
<keyword evidence="1" id="KW-0732">Signal</keyword>
<dbReference type="SUPFAM" id="SSF54403">
    <property type="entry name" value="Cystatin/monellin"/>
    <property type="match status" value="1"/>
</dbReference>
<evidence type="ECO:0000256" key="2">
    <source>
        <dbReference type="ARBA" id="ARBA00023157"/>
    </source>
</evidence>
<dbReference type="GO" id="GO:0005576">
    <property type="term" value="C:extracellular region"/>
    <property type="evidence" value="ECO:0007669"/>
    <property type="project" value="TreeGrafter"/>
</dbReference>
<dbReference type="PROSITE" id="PS51530">
    <property type="entry name" value="CYSTATIN_FETUIN_B"/>
    <property type="match status" value="1"/>
</dbReference>
<reference evidence="6" key="1">
    <citation type="submission" date="2025-08" db="UniProtKB">
        <authorList>
            <consortium name="Ensembl"/>
        </authorList>
    </citation>
    <scope>IDENTIFICATION</scope>
</reference>
<dbReference type="InterPro" id="IPR046350">
    <property type="entry name" value="Cystatin_sf"/>
</dbReference>
<feature type="compositionally biased region" description="Polar residues" evidence="4">
    <location>
        <begin position="133"/>
        <end position="143"/>
    </location>
</feature>
<dbReference type="GO" id="GO:0008191">
    <property type="term" value="F:metalloendopeptidase inhibitor activity"/>
    <property type="evidence" value="ECO:0007669"/>
    <property type="project" value="TreeGrafter"/>
</dbReference>
<dbReference type="FunFam" id="3.10.450.10:FF:000002">
    <property type="entry name" value="Kininogen 1"/>
    <property type="match status" value="1"/>
</dbReference>
<feature type="domain" description="Cystatin fetuin-B-type" evidence="5">
    <location>
        <begin position="12"/>
        <end position="123"/>
    </location>
</feature>
<dbReference type="PANTHER" id="PTHR13814:SF10">
    <property type="entry name" value="FETUIN-B"/>
    <property type="match status" value="1"/>
</dbReference>
<dbReference type="AlphaFoldDB" id="A0A8C5WYN4"/>
<organism evidence="6 7">
    <name type="scientific">Laticauda laticaudata</name>
    <name type="common">Blue-ringed sea krait</name>
    <name type="synonym">Blue-lipped sea krait</name>
    <dbReference type="NCBI Taxonomy" id="8630"/>
    <lineage>
        <taxon>Eukaryota</taxon>
        <taxon>Metazoa</taxon>
        <taxon>Chordata</taxon>
        <taxon>Craniata</taxon>
        <taxon>Vertebrata</taxon>
        <taxon>Euteleostomi</taxon>
        <taxon>Lepidosauria</taxon>
        <taxon>Squamata</taxon>
        <taxon>Bifurcata</taxon>
        <taxon>Unidentata</taxon>
        <taxon>Episquamata</taxon>
        <taxon>Toxicofera</taxon>
        <taxon>Serpentes</taxon>
        <taxon>Colubroidea</taxon>
        <taxon>Elapidae</taxon>
        <taxon>Laticaudinae</taxon>
        <taxon>Laticauda</taxon>
    </lineage>
</organism>
<evidence type="ECO:0000313" key="6">
    <source>
        <dbReference type="Ensembl" id="ENSLLTP00000022822.1"/>
    </source>
</evidence>
<evidence type="ECO:0000259" key="5">
    <source>
        <dbReference type="PROSITE" id="PS51530"/>
    </source>
</evidence>
<name>A0A8C5WYN4_LATLA</name>
<keyword evidence="3" id="KW-0325">Glycoprotein</keyword>
<dbReference type="GO" id="GO:0007339">
    <property type="term" value="P:binding of sperm to zona pellucida"/>
    <property type="evidence" value="ECO:0007669"/>
    <property type="project" value="TreeGrafter"/>
</dbReference>
<dbReference type="Pfam" id="PF00031">
    <property type="entry name" value="Cystatin"/>
    <property type="match status" value="1"/>
</dbReference>
<evidence type="ECO:0000313" key="7">
    <source>
        <dbReference type="Proteomes" id="UP000694406"/>
    </source>
</evidence>
<dbReference type="CDD" id="cd00042">
    <property type="entry name" value="CY"/>
    <property type="match status" value="1"/>
</dbReference>
<dbReference type="PANTHER" id="PTHR13814">
    <property type="entry name" value="FETUIN"/>
    <property type="match status" value="1"/>
</dbReference>
<sequence length="233" mass="25997">RFSQVSSLAIVRICPDCPTPGDPSEANFQQTAWESLAKFNAENAHNHYFRLEKVTKASSQWVIGPSYFVEYIIHETSCRKSPPVSDITQCPLLPVETAERGLCKGSVVNSERDKKKYITVECHFFPRPPPVTDEQTPQSTSEPQEPPKQKETVGQVIYHYPWSKQALPEVQEPNPTSSPTFASPEEKAHSLLAKLAKPAIFPFPSGFSVECPGDIQVQVHNLELPSRPQPESS</sequence>
<dbReference type="GeneTree" id="ENSGT00950000182930"/>
<dbReference type="InterPro" id="IPR050735">
    <property type="entry name" value="Kininogen_Fetuin_HRG"/>
</dbReference>
<dbReference type="GO" id="GO:0004869">
    <property type="term" value="F:cysteine-type endopeptidase inhibitor activity"/>
    <property type="evidence" value="ECO:0007669"/>
    <property type="project" value="InterPro"/>
</dbReference>
<dbReference type="Proteomes" id="UP000694406">
    <property type="component" value="Unplaced"/>
</dbReference>
<protein>
    <recommendedName>
        <fullName evidence="5">Cystatin fetuin-B-type domain-containing protein</fullName>
    </recommendedName>
</protein>